<keyword evidence="1" id="KW-1133">Transmembrane helix</keyword>
<feature type="transmembrane region" description="Helical" evidence="1">
    <location>
        <begin position="12"/>
        <end position="35"/>
    </location>
</feature>
<name>A0A1F5QA56_9BACT</name>
<protein>
    <submittedName>
        <fullName evidence="2">Uncharacterized protein</fullName>
    </submittedName>
</protein>
<keyword evidence="1" id="KW-0812">Transmembrane</keyword>
<dbReference type="AlphaFoldDB" id="A0A1F5QA56"/>
<sequence length="98" mass="10651">MSEQRHESSKKINWGIVGFMAGLFPSALAIFFVFIPAIRSAGWVIAAVVIGFFSMAFSLILSIVAHAKDMDGKHWSLFGVCVLPLPFVVLVIVSALVK</sequence>
<evidence type="ECO:0000313" key="3">
    <source>
        <dbReference type="Proteomes" id="UP000177235"/>
    </source>
</evidence>
<evidence type="ECO:0000256" key="1">
    <source>
        <dbReference type="SAM" id="Phobius"/>
    </source>
</evidence>
<evidence type="ECO:0000313" key="2">
    <source>
        <dbReference type="EMBL" id="OGE99099.1"/>
    </source>
</evidence>
<comment type="caution">
    <text evidence="2">The sequence shown here is derived from an EMBL/GenBank/DDBJ whole genome shotgun (WGS) entry which is preliminary data.</text>
</comment>
<organism evidence="2 3">
    <name type="scientific">Candidatus Doudnabacteria bacterium RIFCSPLOWO2_02_FULL_48_13</name>
    <dbReference type="NCBI Taxonomy" id="1817845"/>
    <lineage>
        <taxon>Bacteria</taxon>
        <taxon>Candidatus Doudnaibacteriota</taxon>
    </lineage>
</organism>
<accession>A0A1F5QA56</accession>
<dbReference type="Proteomes" id="UP000177235">
    <property type="component" value="Unassembled WGS sequence"/>
</dbReference>
<keyword evidence="1" id="KW-0472">Membrane</keyword>
<proteinExistence type="predicted"/>
<dbReference type="EMBL" id="MFFF01000022">
    <property type="protein sequence ID" value="OGE99099.1"/>
    <property type="molecule type" value="Genomic_DNA"/>
</dbReference>
<feature type="transmembrane region" description="Helical" evidence="1">
    <location>
        <begin position="77"/>
        <end position="97"/>
    </location>
</feature>
<gene>
    <name evidence="2" type="ORF">A3J05_01560</name>
</gene>
<feature type="transmembrane region" description="Helical" evidence="1">
    <location>
        <begin position="41"/>
        <end position="65"/>
    </location>
</feature>
<reference evidence="2 3" key="1">
    <citation type="journal article" date="2016" name="Nat. Commun.">
        <title>Thousands of microbial genomes shed light on interconnected biogeochemical processes in an aquifer system.</title>
        <authorList>
            <person name="Anantharaman K."/>
            <person name="Brown C.T."/>
            <person name="Hug L.A."/>
            <person name="Sharon I."/>
            <person name="Castelle C.J."/>
            <person name="Probst A.J."/>
            <person name="Thomas B.C."/>
            <person name="Singh A."/>
            <person name="Wilkins M.J."/>
            <person name="Karaoz U."/>
            <person name="Brodie E.L."/>
            <person name="Williams K.H."/>
            <person name="Hubbard S.S."/>
            <person name="Banfield J.F."/>
        </authorList>
    </citation>
    <scope>NUCLEOTIDE SEQUENCE [LARGE SCALE GENOMIC DNA]</scope>
</reference>